<organism evidence="1 2">
    <name type="scientific">Brachionus plicatilis</name>
    <name type="common">Marine rotifer</name>
    <name type="synonym">Brachionus muelleri</name>
    <dbReference type="NCBI Taxonomy" id="10195"/>
    <lineage>
        <taxon>Eukaryota</taxon>
        <taxon>Metazoa</taxon>
        <taxon>Spiralia</taxon>
        <taxon>Gnathifera</taxon>
        <taxon>Rotifera</taxon>
        <taxon>Eurotatoria</taxon>
        <taxon>Monogononta</taxon>
        <taxon>Pseudotrocha</taxon>
        <taxon>Ploima</taxon>
        <taxon>Brachionidae</taxon>
        <taxon>Brachionus</taxon>
    </lineage>
</organism>
<evidence type="ECO:0000313" key="2">
    <source>
        <dbReference type="Proteomes" id="UP000276133"/>
    </source>
</evidence>
<name>A0A3M7QMU8_BRAPC</name>
<evidence type="ECO:0000313" key="1">
    <source>
        <dbReference type="EMBL" id="RNA12767.1"/>
    </source>
</evidence>
<comment type="caution">
    <text evidence="1">The sequence shown here is derived from an EMBL/GenBank/DDBJ whole genome shotgun (WGS) entry which is preliminary data.</text>
</comment>
<dbReference type="AlphaFoldDB" id="A0A3M7QMU8"/>
<reference evidence="1 2" key="1">
    <citation type="journal article" date="2018" name="Sci. Rep.">
        <title>Genomic signatures of local adaptation to the degree of environmental predictability in rotifers.</title>
        <authorList>
            <person name="Franch-Gras L."/>
            <person name="Hahn C."/>
            <person name="Garcia-Roger E.M."/>
            <person name="Carmona M.J."/>
            <person name="Serra M."/>
            <person name="Gomez A."/>
        </authorList>
    </citation>
    <scope>NUCLEOTIDE SEQUENCE [LARGE SCALE GENOMIC DNA]</scope>
    <source>
        <strain evidence="1">HYR1</strain>
    </source>
</reference>
<accession>A0A3M7QMU8</accession>
<proteinExistence type="predicted"/>
<dbReference type="EMBL" id="REGN01005622">
    <property type="protein sequence ID" value="RNA12767.1"/>
    <property type="molecule type" value="Genomic_DNA"/>
</dbReference>
<sequence>MIFFRIRKNRADQFHDQPVLFFIEKKRHSFYRPLTLQFFEHNKIFYLFLKTNLLNSKKLALT</sequence>
<keyword evidence="2" id="KW-1185">Reference proteome</keyword>
<dbReference type="Proteomes" id="UP000276133">
    <property type="component" value="Unassembled WGS sequence"/>
</dbReference>
<protein>
    <submittedName>
        <fullName evidence="1">Uncharacterized protein</fullName>
    </submittedName>
</protein>
<gene>
    <name evidence="1" type="ORF">BpHYR1_049249</name>
</gene>